<name>A0A8X6J530_TRICU</name>
<comment type="caution">
    <text evidence="1">The sequence shown here is derived from an EMBL/GenBank/DDBJ whole genome shotgun (WGS) entry which is preliminary data.</text>
</comment>
<evidence type="ECO:0000313" key="1">
    <source>
        <dbReference type="EMBL" id="GFR20460.1"/>
    </source>
</evidence>
<proteinExistence type="predicted"/>
<sequence length="134" mass="15358">METTIDNSSAAYLDFHKEWDSTIIALVTQLNSCRNSDTTAVVLTTAEEHDAKLREYPFPLQEEQSAALRSLSDVLDEARFKYTHQRKRELEEGKKELQNKIDAWGVLDKPLDLETTIMDPARVRKNLALNPLQL</sequence>
<gene>
    <name evidence="1" type="ORF">TNCT_501411</name>
</gene>
<dbReference type="Proteomes" id="UP000887116">
    <property type="component" value="Unassembled WGS sequence"/>
</dbReference>
<accession>A0A8X6J530</accession>
<keyword evidence="2" id="KW-1185">Reference proteome</keyword>
<protein>
    <submittedName>
        <fullName evidence="1">Uncharacterized protein</fullName>
    </submittedName>
</protein>
<reference evidence="1" key="1">
    <citation type="submission" date="2020-07" db="EMBL/GenBank/DDBJ databases">
        <title>Multicomponent nature underlies the extraordinary mechanical properties of spider dragline silk.</title>
        <authorList>
            <person name="Kono N."/>
            <person name="Nakamura H."/>
            <person name="Mori M."/>
            <person name="Yoshida Y."/>
            <person name="Ohtoshi R."/>
            <person name="Malay A.D."/>
            <person name="Moran D.A.P."/>
            <person name="Tomita M."/>
            <person name="Numata K."/>
            <person name="Arakawa K."/>
        </authorList>
    </citation>
    <scope>NUCLEOTIDE SEQUENCE</scope>
</reference>
<dbReference type="EMBL" id="BMAO01037827">
    <property type="protein sequence ID" value="GFR20460.1"/>
    <property type="molecule type" value="Genomic_DNA"/>
</dbReference>
<dbReference type="AlphaFoldDB" id="A0A8X6J530"/>
<evidence type="ECO:0000313" key="2">
    <source>
        <dbReference type="Proteomes" id="UP000887116"/>
    </source>
</evidence>
<organism evidence="1 2">
    <name type="scientific">Trichonephila clavata</name>
    <name type="common">Joro spider</name>
    <name type="synonym">Nephila clavata</name>
    <dbReference type="NCBI Taxonomy" id="2740835"/>
    <lineage>
        <taxon>Eukaryota</taxon>
        <taxon>Metazoa</taxon>
        <taxon>Ecdysozoa</taxon>
        <taxon>Arthropoda</taxon>
        <taxon>Chelicerata</taxon>
        <taxon>Arachnida</taxon>
        <taxon>Araneae</taxon>
        <taxon>Araneomorphae</taxon>
        <taxon>Entelegynae</taxon>
        <taxon>Araneoidea</taxon>
        <taxon>Nephilidae</taxon>
        <taxon>Trichonephila</taxon>
    </lineage>
</organism>